<organism evidence="1 2">
    <name type="scientific">Acanthoscelides obtectus</name>
    <name type="common">Bean weevil</name>
    <name type="synonym">Bruchus obtectus</name>
    <dbReference type="NCBI Taxonomy" id="200917"/>
    <lineage>
        <taxon>Eukaryota</taxon>
        <taxon>Metazoa</taxon>
        <taxon>Ecdysozoa</taxon>
        <taxon>Arthropoda</taxon>
        <taxon>Hexapoda</taxon>
        <taxon>Insecta</taxon>
        <taxon>Pterygota</taxon>
        <taxon>Neoptera</taxon>
        <taxon>Endopterygota</taxon>
        <taxon>Coleoptera</taxon>
        <taxon>Polyphaga</taxon>
        <taxon>Cucujiformia</taxon>
        <taxon>Chrysomeloidea</taxon>
        <taxon>Chrysomelidae</taxon>
        <taxon>Bruchinae</taxon>
        <taxon>Bruchini</taxon>
        <taxon>Acanthoscelides</taxon>
    </lineage>
</organism>
<dbReference type="AlphaFoldDB" id="A0A9P0LGA5"/>
<keyword evidence="2" id="KW-1185">Reference proteome</keyword>
<dbReference type="EMBL" id="CAKOFQ010007255">
    <property type="protein sequence ID" value="CAH1996263.1"/>
    <property type="molecule type" value="Genomic_DNA"/>
</dbReference>
<dbReference type="OrthoDB" id="7902892at2759"/>
<evidence type="ECO:0000313" key="2">
    <source>
        <dbReference type="Proteomes" id="UP001152888"/>
    </source>
</evidence>
<comment type="caution">
    <text evidence="1">The sequence shown here is derived from an EMBL/GenBank/DDBJ whole genome shotgun (WGS) entry which is preliminary data.</text>
</comment>
<gene>
    <name evidence="1" type="ORF">ACAOBT_LOCUS23124</name>
</gene>
<sequence>MYREYVVRRGGHNRRYIPTTAISLGVHNTYQSHCPKQKHILYFSAHNTTLGEHEFLRYTKNTRIASKRLCTTG</sequence>
<dbReference type="Proteomes" id="UP001152888">
    <property type="component" value="Unassembled WGS sequence"/>
</dbReference>
<name>A0A9P0LGA5_ACAOB</name>
<protein>
    <submittedName>
        <fullName evidence="1">Uncharacterized protein</fullName>
    </submittedName>
</protein>
<reference evidence="1" key="1">
    <citation type="submission" date="2022-03" db="EMBL/GenBank/DDBJ databases">
        <authorList>
            <person name="Sayadi A."/>
        </authorList>
    </citation>
    <scope>NUCLEOTIDE SEQUENCE</scope>
</reference>
<evidence type="ECO:0000313" key="1">
    <source>
        <dbReference type="EMBL" id="CAH1996263.1"/>
    </source>
</evidence>
<proteinExistence type="predicted"/>
<accession>A0A9P0LGA5</accession>